<name>A0AAV9XRW9_9PEZI</name>
<evidence type="ECO:0000313" key="1">
    <source>
        <dbReference type="EMBL" id="KAK6544575.1"/>
    </source>
</evidence>
<dbReference type="EMBL" id="JAVHJO010000001">
    <property type="protein sequence ID" value="KAK6544575.1"/>
    <property type="molecule type" value="Genomic_DNA"/>
</dbReference>
<dbReference type="Gene3D" id="2.40.128.680">
    <property type="match status" value="1"/>
</dbReference>
<sequence>MISIQGSNSSEKPLKANILPCRIKYTGPAASSRRLWNPISEPAKDTKDSNTTVETHTSYFRGRKLAGTKLVVPDGYQGRVLNAPSNELLTGNQKREILYQDDEEEDDGEIEEATQWTTASSFSEIMVWGHELAVDGTQDGVIKGLEEWMEMSNTLNGYEGV</sequence>
<dbReference type="Pfam" id="PF08615">
    <property type="entry name" value="RNase_H2_suC"/>
    <property type="match status" value="1"/>
</dbReference>
<dbReference type="CDD" id="cd09271">
    <property type="entry name" value="RNase_H2-C"/>
    <property type="match status" value="1"/>
</dbReference>
<dbReference type="AlphaFoldDB" id="A0AAV9XRW9"/>
<dbReference type="Proteomes" id="UP001365542">
    <property type="component" value="Unassembled WGS sequence"/>
</dbReference>
<reference evidence="1 2" key="1">
    <citation type="submission" date="2019-10" db="EMBL/GenBank/DDBJ databases">
        <authorList>
            <person name="Palmer J.M."/>
        </authorList>
    </citation>
    <scope>NUCLEOTIDE SEQUENCE [LARGE SCALE GENOMIC DNA]</scope>
    <source>
        <strain evidence="1 2">TWF694</strain>
    </source>
</reference>
<keyword evidence="2" id="KW-1185">Reference proteome</keyword>
<dbReference type="GO" id="GO:0006401">
    <property type="term" value="P:RNA catabolic process"/>
    <property type="evidence" value="ECO:0007669"/>
    <property type="project" value="InterPro"/>
</dbReference>
<protein>
    <submittedName>
        <fullName evidence="1">Uncharacterized protein</fullName>
    </submittedName>
</protein>
<dbReference type="GO" id="GO:0032299">
    <property type="term" value="C:ribonuclease H2 complex"/>
    <property type="evidence" value="ECO:0007669"/>
    <property type="project" value="InterPro"/>
</dbReference>
<evidence type="ECO:0000313" key="2">
    <source>
        <dbReference type="Proteomes" id="UP001365542"/>
    </source>
</evidence>
<proteinExistence type="predicted"/>
<gene>
    <name evidence="1" type="ORF">TWF694_001263</name>
</gene>
<dbReference type="PANTHER" id="PTHR47204:SF1">
    <property type="entry name" value="RIBONUCLEASE H2 SUBUNIT C"/>
    <property type="match status" value="1"/>
</dbReference>
<dbReference type="PANTHER" id="PTHR47204">
    <property type="entry name" value="OS02G0168900 PROTEIN"/>
    <property type="match status" value="1"/>
</dbReference>
<dbReference type="InterPro" id="IPR013924">
    <property type="entry name" value="RNase_H2_suC"/>
</dbReference>
<comment type="caution">
    <text evidence="1">The sequence shown here is derived from an EMBL/GenBank/DDBJ whole genome shotgun (WGS) entry which is preliminary data.</text>
</comment>
<organism evidence="1 2">
    <name type="scientific">Orbilia ellipsospora</name>
    <dbReference type="NCBI Taxonomy" id="2528407"/>
    <lineage>
        <taxon>Eukaryota</taxon>
        <taxon>Fungi</taxon>
        <taxon>Dikarya</taxon>
        <taxon>Ascomycota</taxon>
        <taxon>Pezizomycotina</taxon>
        <taxon>Orbiliomycetes</taxon>
        <taxon>Orbiliales</taxon>
        <taxon>Orbiliaceae</taxon>
        <taxon>Orbilia</taxon>
    </lineage>
</organism>
<accession>A0AAV9XRW9</accession>